<dbReference type="Proteomes" id="UP001157974">
    <property type="component" value="Unassembled WGS sequence"/>
</dbReference>
<accession>A0AAV8UIC3</accession>
<keyword evidence="3" id="KW-1185">Reference proteome</keyword>
<organism evidence="2 3">
    <name type="scientific">Rhodosorus marinus</name>
    <dbReference type="NCBI Taxonomy" id="101924"/>
    <lineage>
        <taxon>Eukaryota</taxon>
        <taxon>Rhodophyta</taxon>
        <taxon>Stylonematophyceae</taxon>
        <taxon>Stylonematales</taxon>
        <taxon>Stylonemataceae</taxon>
        <taxon>Rhodosorus</taxon>
    </lineage>
</organism>
<dbReference type="AlphaFoldDB" id="A0AAV8UIC3"/>
<keyword evidence="1" id="KW-0472">Membrane</keyword>
<evidence type="ECO:0000256" key="1">
    <source>
        <dbReference type="SAM" id="Phobius"/>
    </source>
</evidence>
<gene>
    <name evidence="2" type="ORF">NDN08_006660</name>
</gene>
<keyword evidence="1" id="KW-0812">Transmembrane</keyword>
<feature type="transmembrane region" description="Helical" evidence="1">
    <location>
        <begin position="44"/>
        <end position="64"/>
    </location>
</feature>
<sequence>MNIRLHDVSDGLRPGLALADANFVSEFAESWGITWLSAMRSVRGAVYIVSLFLLAGGEIHSLLVERPAIWDCGTVVALRMSRNSLGRSALWFAMPLIVGTFLCFWQYPSGMGGANRLNWIIPNALLFAAVAVINIVAMRAVSRDLLSNEMGDTEECSRIERMGAGRPVSLEYRGGSLNGNTASQGVLRLLLGDRTCCLKGFPLLWLNTGPHVRAGRWYSDTKESLESILTVKQSVDVDQRAAHEEMARLRMFPGRMGMQTSPWPFLVFGSNRGNRRP</sequence>
<protein>
    <submittedName>
        <fullName evidence="2">Uncharacterized protein</fullName>
    </submittedName>
</protein>
<evidence type="ECO:0000313" key="2">
    <source>
        <dbReference type="EMBL" id="KAJ8902253.1"/>
    </source>
</evidence>
<name>A0AAV8UIC3_9RHOD</name>
<feature type="transmembrane region" description="Helical" evidence="1">
    <location>
        <begin position="119"/>
        <end position="141"/>
    </location>
</feature>
<proteinExistence type="predicted"/>
<evidence type="ECO:0000313" key="3">
    <source>
        <dbReference type="Proteomes" id="UP001157974"/>
    </source>
</evidence>
<dbReference type="EMBL" id="JAMWBK010000009">
    <property type="protein sequence ID" value="KAJ8902253.1"/>
    <property type="molecule type" value="Genomic_DNA"/>
</dbReference>
<keyword evidence="1" id="KW-1133">Transmembrane helix</keyword>
<comment type="caution">
    <text evidence="2">The sequence shown here is derived from an EMBL/GenBank/DDBJ whole genome shotgun (WGS) entry which is preliminary data.</text>
</comment>
<reference evidence="2 3" key="1">
    <citation type="journal article" date="2023" name="Nat. Commun.">
        <title>Origin of minicircular mitochondrial genomes in red algae.</title>
        <authorList>
            <person name="Lee Y."/>
            <person name="Cho C.H."/>
            <person name="Lee Y.M."/>
            <person name="Park S.I."/>
            <person name="Yang J.H."/>
            <person name="West J.A."/>
            <person name="Bhattacharya D."/>
            <person name="Yoon H.S."/>
        </authorList>
    </citation>
    <scope>NUCLEOTIDE SEQUENCE [LARGE SCALE GENOMIC DNA]</scope>
    <source>
        <strain evidence="2 3">CCMP1338</strain>
        <tissue evidence="2">Whole cell</tissue>
    </source>
</reference>
<feature type="transmembrane region" description="Helical" evidence="1">
    <location>
        <begin position="85"/>
        <end position="107"/>
    </location>
</feature>